<reference evidence="1" key="1">
    <citation type="submission" date="2016-10" db="EMBL/GenBank/DDBJ databases">
        <authorList>
            <person name="Benchimol M."/>
            <person name="Almeida L.G."/>
            <person name="Vasconcelos A.T."/>
            <person name="Perreira-Neves A."/>
            <person name="Rosa I.A."/>
            <person name="Tasca T."/>
            <person name="Bogo M.R."/>
            <person name="de Souza W."/>
        </authorList>
    </citation>
    <scope>NUCLEOTIDE SEQUENCE [LARGE SCALE GENOMIC DNA]</scope>
    <source>
        <strain evidence="1">K</strain>
    </source>
</reference>
<dbReference type="InterPro" id="IPR008979">
    <property type="entry name" value="Galactose-bd-like_sf"/>
</dbReference>
<protein>
    <recommendedName>
        <fullName evidence="3">F5/8 type C domain-containing protein</fullName>
    </recommendedName>
</protein>
<dbReference type="PANTHER" id="PTHR47457">
    <property type="entry name" value="OS05G0345500 PROTEIN"/>
    <property type="match status" value="1"/>
</dbReference>
<proteinExistence type="predicted"/>
<sequence length="515" mass="60168">MNDLFSYSNHSDLPGYYLTNESACHFVVLGMKQGRKRSFINEVYIDINIDLDHIVYHIKLTYITNSPFTFYFDMIQRCFSFNPRLMNNINLNNYISDFTFIINKKEKYQIPRFVADILSPNIASLHTIDSTINEYSFDISSKGNFQDIIDIVSNKTINLKNDETFGFFLEVMKKLGNENIYEMKKAKILNIKNVFDLIKIKTSFGLNQPSNLNNELDFVASNLYQINDKQLKNLDYKLFYYILTNPKLCIKSESWLLNFIIDVISKNPELSYLFEFVEFSMLEKEDLEIFIQQFDVSNMTQGIWKSVSRRLTKKIISENDDSFMNLYSNPNLECENRYPFKKRSFNCDQKSRDNQKMDGIIRYLTETTRGNICDNETINIFASSPIYNTLSITVDLDSNEHFNTISAVNSWVTYDFKGKIVTLKSYSIKTVNYPSGNIHMRNWVLEGSTNGKVWETLDARNEDFSLNQQAAIRTFSVEKETPVKFIRIKNTGENWSGDYHLAYSSIEFYGDLTIL</sequence>
<dbReference type="VEuPathDB" id="TrichDB:TRFO_25941"/>
<evidence type="ECO:0000313" key="1">
    <source>
        <dbReference type="EMBL" id="OHT06148.1"/>
    </source>
</evidence>
<accession>A0A1J4K8V6</accession>
<name>A0A1J4K8V6_9EUKA</name>
<keyword evidence="2" id="KW-1185">Reference proteome</keyword>
<dbReference type="Gene3D" id="2.60.120.260">
    <property type="entry name" value="Galactose-binding domain-like"/>
    <property type="match status" value="1"/>
</dbReference>
<comment type="caution">
    <text evidence="1">The sequence shown here is derived from an EMBL/GenBank/DDBJ whole genome shotgun (WGS) entry which is preliminary data.</text>
</comment>
<dbReference type="AlphaFoldDB" id="A0A1J4K8V6"/>
<evidence type="ECO:0008006" key="3">
    <source>
        <dbReference type="Google" id="ProtNLM"/>
    </source>
</evidence>
<dbReference type="PANTHER" id="PTHR47457:SF1">
    <property type="entry name" value="BTB DOMAIN-CONTAINING PROTEIN-RELATED"/>
    <property type="match status" value="1"/>
</dbReference>
<dbReference type="OrthoDB" id="19132at2759"/>
<dbReference type="GeneID" id="94839356"/>
<gene>
    <name evidence="1" type="ORF">TRFO_25941</name>
</gene>
<dbReference type="SUPFAM" id="SSF49785">
    <property type="entry name" value="Galactose-binding domain-like"/>
    <property type="match status" value="1"/>
</dbReference>
<dbReference type="EMBL" id="MLAK01000735">
    <property type="protein sequence ID" value="OHT06148.1"/>
    <property type="molecule type" value="Genomic_DNA"/>
</dbReference>
<organism evidence="1 2">
    <name type="scientific">Tritrichomonas foetus</name>
    <dbReference type="NCBI Taxonomy" id="1144522"/>
    <lineage>
        <taxon>Eukaryota</taxon>
        <taxon>Metamonada</taxon>
        <taxon>Parabasalia</taxon>
        <taxon>Tritrichomonadida</taxon>
        <taxon>Tritrichomonadidae</taxon>
        <taxon>Tritrichomonas</taxon>
    </lineage>
</organism>
<dbReference type="Proteomes" id="UP000179807">
    <property type="component" value="Unassembled WGS sequence"/>
</dbReference>
<evidence type="ECO:0000313" key="2">
    <source>
        <dbReference type="Proteomes" id="UP000179807"/>
    </source>
</evidence>
<dbReference type="RefSeq" id="XP_068359284.1">
    <property type="nucleotide sequence ID" value="XM_068504652.1"/>
</dbReference>